<accession>A0A4Z0D5N1</accession>
<keyword evidence="1" id="KW-0479">Metal-binding</keyword>
<dbReference type="PANTHER" id="PTHR16222">
    <property type="entry name" value="ADP-RIBOSYLGLYCOHYDROLASE"/>
    <property type="match status" value="1"/>
</dbReference>
<dbReference type="EMBL" id="SRIB01000006">
    <property type="protein sequence ID" value="TFZ40199.1"/>
    <property type="molecule type" value="Genomic_DNA"/>
</dbReference>
<feature type="binding site" evidence="1">
    <location>
        <position position="218"/>
    </location>
    <ligand>
        <name>Mg(2+)</name>
        <dbReference type="ChEBI" id="CHEBI:18420"/>
        <label>1</label>
    </ligand>
</feature>
<dbReference type="AlphaFoldDB" id="A0A4Z0D5N1"/>
<name>A0A4Z0D5N1_9FIRM</name>
<feature type="binding site" evidence="1">
    <location>
        <position position="34"/>
    </location>
    <ligand>
        <name>Mg(2+)</name>
        <dbReference type="ChEBI" id="CHEBI:18420"/>
        <label>1</label>
    </ligand>
</feature>
<feature type="binding site" evidence="1">
    <location>
        <position position="36"/>
    </location>
    <ligand>
        <name>Mg(2+)</name>
        <dbReference type="ChEBI" id="CHEBI:18420"/>
        <label>1</label>
    </ligand>
</feature>
<feature type="binding site" evidence="1">
    <location>
        <position position="35"/>
    </location>
    <ligand>
        <name>Mg(2+)</name>
        <dbReference type="ChEBI" id="CHEBI:18420"/>
        <label>1</label>
    </ligand>
</feature>
<gene>
    <name evidence="2" type="ORF">E4100_05140</name>
</gene>
<comment type="cofactor">
    <cofactor evidence="1">
        <name>Mg(2+)</name>
        <dbReference type="ChEBI" id="CHEBI:18420"/>
    </cofactor>
    <text evidence="1">Binds 2 magnesium ions per subunit.</text>
</comment>
<evidence type="ECO:0000313" key="3">
    <source>
        <dbReference type="Proteomes" id="UP000298381"/>
    </source>
</evidence>
<proteinExistence type="predicted"/>
<evidence type="ECO:0000256" key="1">
    <source>
        <dbReference type="PIRSR" id="PIRSR605502-1"/>
    </source>
</evidence>
<sequence>MLGAIIGDIVGSRFEWNNNRSKQFALMTYKCSVTDDSIMSLAIAKALLESKADYSDLSENAVKYMQEIGRHYPDCGYGGKFSRWIFSNNPQPYGSYGNGAAMRVSPCGFVANDLDEVKQLSKAVTIVTHNHPEGLKGEEATAVAIFLARSGKSLFDIRNYITENYYSLDFTLDEIRDSYEFNESCQGTVPQALEAFFESKNFEDAIRNAISIGGDSDTLAAITGGIAEAYYGIPTDIRKQALTFLDERLLKILVEFENKYPSKMEKPNAVDSVDIERNK</sequence>
<comment type="caution">
    <text evidence="2">The sequence shown here is derived from an EMBL/GenBank/DDBJ whole genome shotgun (WGS) entry which is preliminary data.</text>
</comment>
<dbReference type="RefSeq" id="WP_135270972.1">
    <property type="nucleotide sequence ID" value="NZ_SRIB01000006.1"/>
</dbReference>
<dbReference type="GO" id="GO:0046872">
    <property type="term" value="F:metal ion binding"/>
    <property type="evidence" value="ECO:0007669"/>
    <property type="project" value="UniProtKB-KW"/>
</dbReference>
<dbReference type="Pfam" id="PF03747">
    <property type="entry name" value="ADP_ribosyl_GH"/>
    <property type="match status" value="1"/>
</dbReference>
<protein>
    <submittedName>
        <fullName evidence="2">ADP-ribosylglycohydrolase</fullName>
    </submittedName>
</protein>
<dbReference type="OrthoDB" id="9814572at2"/>
<dbReference type="Proteomes" id="UP000298381">
    <property type="component" value="Unassembled WGS sequence"/>
</dbReference>
<keyword evidence="1" id="KW-0460">Magnesium</keyword>
<dbReference type="GO" id="GO:0016787">
    <property type="term" value="F:hydrolase activity"/>
    <property type="evidence" value="ECO:0007669"/>
    <property type="project" value="UniProtKB-KW"/>
</dbReference>
<keyword evidence="3" id="KW-1185">Reference proteome</keyword>
<dbReference type="Gene3D" id="1.10.4080.10">
    <property type="entry name" value="ADP-ribosylation/Crystallin J1"/>
    <property type="match status" value="1"/>
</dbReference>
<reference evidence="2 3" key="1">
    <citation type="submission" date="2019-03" db="EMBL/GenBank/DDBJ databases">
        <title>Draft genome sequence data and analysis of a Fermenting Bacterium, Soehngenia longevitae strain 1933PT, isolated from petroleum reservoir in Azerbaijan.</title>
        <authorList>
            <person name="Grouzdev D.S."/>
            <person name="Bidzhieva S.K."/>
            <person name="Sokolova D.S."/>
            <person name="Tourova T.P."/>
            <person name="Poltaraus A.B."/>
            <person name="Nazina T.N."/>
        </authorList>
    </citation>
    <scope>NUCLEOTIDE SEQUENCE [LARGE SCALE GENOMIC DNA]</scope>
    <source>
        <strain evidence="2 3">1933P</strain>
    </source>
</reference>
<dbReference type="InterPro" id="IPR050792">
    <property type="entry name" value="ADP-ribosylglycohydrolase"/>
</dbReference>
<evidence type="ECO:0000313" key="2">
    <source>
        <dbReference type="EMBL" id="TFZ40199.1"/>
    </source>
</evidence>
<organism evidence="2 3">
    <name type="scientific">Soehngenia longivitae</name>
    <dbReference type="NCBI Taxonomy" id="2562294"/>
    <lineage>
        <taxon>Bacteria</taxon>
        <taxon>Bacillati</taxon>
        <taxon>Bacillota</taxon>
        <taxon>Tissierellia</taxon>
        <taxon>Tissierellales</taxon>
        <taxon>Tissierellaceae</taxon>
        <taxon>Soehngenia</taxon>
    </lineage>
</organism>
<dbReference type="SUPFAM" id="SSF101478">
    <property type="entry name" value="ADP-ribosylglycohydrolase"/>
    <property type="match status" value="1"/>
</dbReference>
<keyword evidence="2" id="KW-0378">Hydrolase</keyword>
<dbReference type="InterPro" id="IPR036705">
    <property type="entry name" value="Ribosyl_crysJ1_sf"/>
</dbReference>
<dbReference type="InterPro" id="IPR005502">
    <property type="entry name" value="Ribosyl_crysJ1"/>
</dbReference>
<dbReference type="PANTHER" id="PTHR16222:SF12">
    <property type="entry name" value="ADP-RIBOSYLGLYCOHYDROLASE-RELATED"/>
    <property type="match status" value="1"/>
</dbReference>
<feature type="binding site" evidence="1">
    <location>
        <position position="215"/>
    </location>
    <ligand>
        <name>Mg(2+)</name>
        <dbReference type="ChEBI" id="CHEBI:18420"/>
        <label>1</label>
    </ligand>
</feature>
<feature type="binding site" evidence="1">
    <location>
        <position position="217"/>
    </location>
    <ligand>
        <name>Mg(2+)</name>
        <dbReference type="ChEBI" id="CHEBI:18420"/>
        <label>1</label>
    </ligand>
</feature>